<comment type="subcellular location">
    <subcellularLocation>
        <location evidence="1">Cell membrane</location>
        <topology evidence="1">Multi-pass membrane protein</topology>
    </subcellularLocation>
</comment>
<dbReference type="GO" id="GO:0005886">
    <property type="term" value="C:plasma membrane"/>
    <property type="evidence" value="ECO:0007669"/>
    <property type="project" value="UniProtKB-SubCell"/>
</dbReference>
<evidence type="ECO:0000256" key="4">
    <source>
        <dbReference type="ARBA" id="ARBA00022519"/>
    </source>
</evidence>
<keyword evidence="3" id="KW-1003">Cell membrane</keyword>
<dbReference type="Pfam" id="PF02653">
    <property type="entry name" value="BPD_transp_2"/>
    <property type="match status" value="1"/>
</dbReference>
<evidence type="ECO:0000256" key="7">
    <source>
        <dbReference type="ARBA" id="ARBA00023136"/>
    </source>
</evidence>
<gene>
    <name evidence="9" type="ORF">UFOPK3204_00077</name>
</gene>
<dbReference type="PANTHER" id="PTHR32196:SF21">
    <property type="entry name" value="ABC TRANSPORTER PERMEASE PROTEIN YPHD-RELATED"/>
    <property type="match status" value="1"/>
</dbReference>
<evidence type="ECO:0000256" key="1">
    <source>
        <dbReference type="ARBA" id="ARBA00004651"/>
    </source>
</evidence>
<keyword evidence="4" id="KW-0997">Cell inner membrane</keyword>
<keyword evidence="7 8" id="KW-0472">Membrane</keyword>
<evidence type="ECO:0000256" key="5">
    <source>
        <dbReference type="ARBA" id="ARBA00022692"/>
    </source>
</evidence>
<feature type="transmembrane region" description="Helical" evidence="8">
    <location>
        <begin position="146"/>
        <end position="163"/>
    </location>
</feature>
<keyword evidence="5 8" id="KW-0812">Transmembrane</keyword>
<dbReference type="CDD" id="cd06579">
    <property type="entry name" value="TM_PBP1_transp_AraH_like"/>
    <property type="match status" value="1"/>
</dbReference>
<feature type="transmembrane region" description="Helical" evidence="8">
    <location>
        <begin position="293"/>
        <end position="310"/>
    </location>
</feature>
<proteinExistence type="predicted"/>
<feature type="transmembrane region" description="Helical" evidence="8">
    <location>
        <begin position="183"/>
        <end position="205"/>
    </location>
</feature>
<evidence type="ECO:0000313" key="9">
    <source>
        <dbReference type="EMBL" id="CAB4819768.1"/>
    </source>
</evidence>
<evidence type="ECO:0000256" key="6">
    <source>
        <dbReference type="ARBA" id="ARBA00022989"/>
    </source>
</evidence>
<feature type="transmembrane region" description="Helical" evidence="8">
    <location>
        <begin position="316"/>
        <end position="335"/>
    </location>
</feature>
<dbReference type="AlphaFoldDB" id="A0A6J6ZL22"/>
<sequence length="341" mass="34437">MRPHDFAVVEVPVMNLGPVAVVEVGEISGPSPWRVLKDRQIFVIAVIAVVVASLAVPQFATVGNVEALLVSVSLAGLAAIGMTLVVISGSLADLSVPAQVALGSIVGLMLDERGYGFAIALLGGVCAAMLVGLTNGVVIAAGGNPILVTLAVLTVVKGINQGLNDSNAVYGYPGTLKDFANASLGPVPVLVVVFFSAAVAIQFVLRKTRFGFNVYAVGANRSSARVSGLPVRRTLIGAFVISAALAGLAGVLAGAYGSQADFNVGAGYEIYALTAVVIGGTSLFGGKGDAARTVVGVLLLGVITNVMILLNLPTALQPVVTGLLIVAVVGGDAIARRGRSR</sequence>
<accession>A0A6J6ZL22</accession>
<evidence type="ECO:0000256" key="3">
    <source>
        <dbReference type="ARBA" id="ARBA00022475"/>
    </source>
</evidence>
<evidence type="ECO:0000256" key="2">
    <source>
        <dbReference type="ARBA" id="ARBA00022448"/>
    </source>
</evidence>
<feature type="transmembrane region" description="Helical" evidence="8">
    <location>
        <begin position="67"/>
        <end position="87"/>
    </location>
</feature>
<reference evidence="9" key="1">
    <citation type="submission" date="2020-05" db="EMBL/GenBank/DDBJ databases">
        <authorList>
            <person name="Chiriac C."/>
            <person name="Salcher M."/>
            <person name="Ghai R."/>
            <person name="Kavagutti S V."/>
        </authorList>
    </citation>
    <scope>NUCLEOTIDE SEQUENCE</scope>
</reference>
<dbReference type="PANTHER" id="PTHR32196">
    <property type="entry name" value="ABC TRANSPORTER PERMEASE PROTEIN YPHD-RELATED-RELATED"/>
    <property type="match status" value="1"/>
</dbReference>
<keyword evidence="6 8" id="KW-1133">Transmembrane helix</keyword>
<evidence type="ECO:0000256" key="8">
    <source>
        <dbReference type="SAM" id="Phobius"/>
    </source>
</evidence>
<feature type="transmembrane region" description="Helical" evidence="8">
    <location>
        <begin position="116"/>
        <end position="139"/>
    </location>
</feature>
<feature type="transmembrane region" description="Helical" evidence="8">
    <location>
        <begin position="41"/>
        <end position="61"/>
    </location>
</feature>
<protein>
    <submittedName>
        <fullName evidence="9">Unannotated protein</fullName>
    </submittedName>
</protein>
<feature type="transmembrane region" description="Helical" evidence="8">
    <location>
        <begin position="235"/>
        <end position="256"/>
    </location>
</feature>
<dbReference type="GO" id="GO:0022857">
    <property type="term" value="F:transmembrane transporter activity"/>
    <property type="evidence" value="ECO:0007669"/>
    <property type="project" value="InterPro"/>
</dbReference>
<organism evidence="9">
    <name type="scientific">freshwater metagenome</name>
    <dbReference type="NCBI Taxonomy" id="449393"/>
    <lineage>
        <taxon>unclassified sequences</taxon>
        <taxon>metagenomes</taxon>
        <taxon>ecological metagenomes</taxon>
    </lineage>
</organism>
<feature type="transmembrane region" description="Helical" evidence="8">
    <location>
        <begin position="268"/>
        <end position="286"/>
    </location>
</feature>
<keyword evidence="2" id="KW-0813">Transport</keyword>
<dbReference type="InterPro" id="IPR001851">
    <property type="entry name" value="ABC_transp_permease"/>
</dbReference>
<dbReference type="EMBL" id="CAFABK010000002">
    <property type="protein sequence ID" value="CAB4819768.1"/>
    <property type="molecule type" value="Genomic_DNA"/>
</dbReference>
<name>A0A6J6ZL22_9ZZZZ</name>